<dbReference type="Pfam" id="PF13511">
    <property type="entry name" value="DUF4124"/>
    <property type="match status" value="1"/>
</dbReference>
<evidence type="ECO:0000313" key="3">
    <source>
        <dbReference type="Proteomes" id="UP001294570"/>
    </source>
</evidence>
<accession>A0ABU5GQJ6</accession>
<dbReference type="RefSeq" id="WP_321553328.1">
    <property type="nucleotide sequence ID" value="NZ_JAXIVU010000007.1"/>
</dbReference>
<name>A0ABU5GQJ6_9GAMM</name>
<keyword evidence="3" id="KW-1185">Reference proteome</keyword>
<dbReference type="Proteomes" id="UP001294570">
    <property type="component" value="Unassembled WGS sequence"/>
</dbReference>
<gene>
    <name evidence="2" type="ORF">TOI97_06600</name>
</gene>
<protein>
    <submittedName>
        <fullName evidence="2">DUF4124 domain-containing protein</fullName>
    </submittedName>
</protein>
<dbReference type="InterPro" id="IPR025392">
    <property type="entry name" value="DUF4124"/>
</dbReference>
<comment type="caution">
    <text evidence="2">The sequence shown here is derived from an EMBL/GenBank/DDBJ whole genome shotgun (WGS) entry which is preliminary data.</text>
</comment>
<evidence type="ECO:0000259" key="1">
    <source>
        <dbReference type="Pfam" id="PF13511"/>
    </source>
</evidence>
<evidence type="ECO:0000313" key="2">
    <source>
        <dbReference type="EMBL" id="MDY7219233.1"/>
    </source>
</evidence>
<dbReference type="EMBL" id="JAXIVU010000007">
    <property type="protein sequence ID" value="MDY7219233.1"/>
    <property type="molecule type" value="Genomic_DNA"/>
</dbReference>
<proteinExistence type="predicted"/>
<sequence length="188" mass="21290">MRSKWVLMLLGVLPHVSAQIYHYIDEQGIAVFSDQPITSIAHPISQQPINRIPAFTPQQIHASQPLEPTSTTSSAYQTLHIAGLPTDHALRANAGRFSITIEIQPELAPDHRLQLLINDQPYTTANRSLLQNLNNLPRGKHRIAVQVLNMNGEVLQRSTEFVFHLQRFHINQPHSKNSLSKQHKPHHN</sequence>
<organism evidence="2 3">
    <name type="scientific">Denitrificimonas halotolerans</name>
    <dbReference type="NCBI Taxonomy" id="3098930"/>
    <lineage>
        <taxon>Bacteria</taxon>
        <taxon>Pseudomonadati</taxon>
        <taxon>Pseudomonadota</taxon>
        <taxon>Gammaproteobacteria</taxon>
        <taxon>Pseudomonadales</taxon>
        <taxon>Pseudomonadaceae</taxon>
        <taxon>Denitrificimonas</taxon>
    </lineage>
</organism>
<feature type="domain" description="DUF4124" evidence="1">
    <location>
        <begin position="7"/>
        <end position="56"/>
    </location>
</feature>
<reference evidence="2 3" key="1">
    <citation type="submission" date="2023-12" db="EMBL/GenBank/DDBJ databases">
        <title>Denitrificimonas halotolerans sp. nov.,a novel species isolated from landfill leachate.</title>
        <authorList>
            <person name="Wang S."/>
        </authorList>
    </citation>
    <scope>NUCLEOTIDE SEQUENCE [LARGE SCALE GENOMIC DNA]</scope>
    <source>
        <strain evidence="2 3">JX-1</strain>
    </source>
</reference>